<feature type="chain" id="PRO_5042108132" evidence="1">
    <location>
        <begin position="22"/>
        <end position="161"/>
    </location>
</feature>
<feature type="signal peptide" evidence="1">
    <location>
        <begin position="1"/>
        <end position="21"/>
    </location>
</feature>
<sequence length="161" mass="18144">MLKLVSILPLVLLLSLHACNARYLSLTGKRNGRKSHTIVKDLQSKHLPSPSTLTHSEPKVVQAREEHTAVAEELTNTAVEKDLELIILKKDDKKGGEVEISHLKEATQLEGWRRHVRSTIESSPNEARVTEDSKESEIVDNVVAMDYAQPHRKPPIHNRKL</sequence>
<dbReference type="PANTHER" id="PTHR34961">
    <property type="entry name" value="TRANSMEMBRANE PROTEIN"/>
    <property type="match status" value="1"/>
</dbReference>
<name>A0AAD8I5A6_9APIA</name>
<comment type="caution">
    <text evidence="2">The sequence shown here is derived from an EMBL/GenBank/DDBJ whole genome shotgun (WGS) entry which is preliminary data.</text>
</comment>
<dbReference type="AlphaFoldDB" id="A0AAD8I5A6"/>
<dbReference type="InterPro" id="IPR049306">
    <property type="entry name" value="GLV1-2"/>
</dbReference>
<evidence type="ECO:0000313" key="2">
    <source>
        <dbReference type="EMBL" id="KAK1378252.1"/>
    </source>
</evidence>
<accession>A0AAD8I5A6</accession>
<dbReference type="PANTHER" id="PTHR34961:SF7">
    <property type="entry name" value="TRANSMEMBRANE PROTEIN"/>
    <property type="match status" value="1"/>
</dbReference>
<evidence type="ECO:0000313" key="3">
    <source>
        <dbReference type="Proteomes" id="UP001237642"/>
    </source>
</evidence>
<reference evidence="2" key="2">
    <citation type="submission" date="2023-05" db="EMBL/GenBank/DDBJ databases">
        <authorList>
            <person name="Schelkunov M.I."/>
        </authorList>
    </citation>
    <scope>NUCLEOTIDE SEQUENCE</scope>
    <source>
        <strain evidence="2">Hsosn_3</strain>
        <tissue evidence="2">Leaf</tissue>
    </source>
</reference>
<dbReference type="Pfam" id="PF21529">
    <property type="entry name" value="GLV1-2"/>
    <property type="match status" value="1"/>
</dbReference>
<keyword evidence="3" id="KW-1185">Reference proteome</keyword>
<dbReference type="EMBL" id="JAUIZM010000006">
    <property type="protein sequence ID" value="KAK1378252.1"/>
    <property type="molecule type" value="Genomic_DNA"/>
</dbReference>
<dbReference type="Proteomes" id="UP001237642">
    <property type="component" value="Unassembled WGS sequence"/>
</dbReference>
<keyword evidence="1" id="KW-0732">Signal</keyword>
<reference evidence="2" key="1">
    <citation type="submission" date="2023-02" db="EMBL/GenBank/DDBJ databases">
        <title>Genome of toxic invasive species Heracleum sosnowskyi carries increased number of genes despite the absence of recent whole-genome duplications.</title>
        <authorList>
            <person name="Schelkunov M."/>
            <person name="Shtratnikova V."/>
            <person name="Makarenko M."/>
            <person name="Klepikova A."/>
            <person name="Omelchenko D."/>
            <person name="Novikova G."/>
            <person name="Obukhova E."/>
            <person name="Bogdanov V."/>
            <person name="Penin A."/>
            <person name="Logacheva M."/>
        </authorList>
    </citation>
    <scope>NUCLEOTIDE SEQUENCE</scope>
    <source>
        <strain evidence="2">Hsosn_3</strain>
        <tissue evidence="2">Leaf</tissue>
    </source>
</reference>
<protein>
    <submittedName>
        <fullName evidence="2">Uncharacterized protein</fullName>
    </submittedName>
</protein>
<organism evidence="2 3">
    <name type="scientific">Heracleum sosnowskyi</name>
    <dbReference type="NCBI Taxonomy" id="360622"/>
    <lineage>
        <taxon>Eukaryota</taxon>
        <taxon>Viridiplantae</taxon>
        <taxon>Streptophyta</taxon>
        <taxon>Embryophyta</taxon>
        <taxon>Tracheophyta</taxon>
        <taxon>Spermatophyta</taxon>
        <taxon>Magnoliopsida</taxon>
        <taxon>eudicotyledons</taxon>
        <taxon>Gunneridae</taxon>
        <taxon>Pentapetalae</taxon>
        <taxon>asterids</taxon>
        <taxon>campanulids</taxon>
        <taxon>Apiales</taxon>
        <taxon>Apiaceae</taxon>
        <taxon>Apioideae</taxon>
        <taxon>apioid superclade</taxon>
        <taxon>Tordylieae</taxon>
        <taxon>Tordyliinae</taxon>
        <taxon>Heracleum</taxon>
    </lineage>
</organism>
<dbReference type="InterPro" id="IPR053313">
    <property type="entry name" value="RGF"/>
</dbReference>
<gene>
    <name evidence="2" type="ORF">POM88_024996</name>
</gene>
<evidence type="ECO:0000256" key="1">
    <source>
        <dbReference type="SAM" id="SignalP"/>
    </source>
</evidence>
<proteinExistence type="predicted"/>